<keyword evidence="2" id="KW-1185">Reference proteome</keyword>
<dbReference type="Proteomes" id="UP001319827">
    <property type="component" value="Chromosome"/>
</dbReference>
<dbReference type="EMBL" id="AP024355">
    <property type="protein sequence ID" value="BCR06158.1"/>
    <property type="molecule type" value="Genomic_DNA"/>
</dbReference>
<reference evidence="1 2" key="2">
    <citation type="journal article" date="2021" name="Int. J. Syst. Evol. Microbiol.">
        <title>Isolation and Polyphasic Characterization of Desulfuromonas versatilis sp. Nov., an Electrogenic Bacteria Capable of Versatile Metabolism Isolated from a Graphene Oxide-Reducing Enrichment Culture.</title>
        <authorList>
            <person name="Xie L."/>
            <person name="Yoshida N."/>
            <person name="Ishii S."/>
            <person name="Meng L."/>
        </authorList>
    </citation>
    <scope>NUCLEOTIDE SEQUENCE [LARGE SCALE GENOMIC DNA]</scope>
    <source>
        <strain evidence="1 2">NIT-T3</strain>
    </source>
</reference>
<evidence type="ECO:0000313" key="1">
    <source>
        <dbReference type="EMBL" id="BCR06158.1"/>
    </source>
</evidence>
<gene>
    <name evidence="1" type="ORF">DESUT3_32270</name>
</gene>
<evidence type="ECO:0000313" key="2">
    <source>
        <dbReference type="Proteomes" id="UP001319827"/>
    </source>
</evidence>
<protein>
    <submittedName>
        <fullName evidence="1">Uncharacterized protein</fullName>
    </submittedName>
</protein>
<organism evidence="1 2">
    <name type="scientific">Desulfuromonas versatilis</name>
    <dbReference type="NCBI Taxonomy" id="2802975"/>
    <lineage>
        <taxon>Bacteria</taxon>
        <taxon>Pseudomonadati</taxon>
        <taxon>Thermodesulfobacteriota</taxon>
        <taxon>Desulfuromonadia</taxon>
        <taxon>Desulfuromonadales</taxon>
        <taxon>Desulfuromonadaceae</taxon>
        <taxon>Desulfuromonas</taxon>
    </lineage>
</organism>
<proteinExistence type="predicted"/>
<accession>A0ABM8HT48</accession>
<name>A0ABM8HT48_9BACT</name>
<reference evidence="1 2" key="1">
    <citation type="journal article" date="2016" name="C (Basel)">
        <title>Selective Growth of and Electricity Production by Marine Exoelectrogenic Bacteria in Self-Aggregated Hydrogel of Microbially Reduced Graphene Oxide.</title>
        <authorList>
            <person name="Yoshida N."/>
            <person name="Goto Y."/>
            <person name="Miyata Y."/>
        </authorList>
    </citation>
    <scope>NUCLEOTIDE SEQUENCE [LARGE SCALE GENOMIC DNA]</scope>
    <source>
        <strain evidence="1 2">NIT-T3</strain>
    </source>
</reference>
<sequence length="107" mass="11664">MHFRPLSKKGCALILVLALLAIRLGSVSHPVFVEPVQQYISQTAYIADGDIKPGAPGFKHKRFLSDAPVVVEIFSPPLFVPQTPTVYLPAPVEALPEVYLKSFIPPA</sequence>